<sequence>MTVVRCDGTGYGECEYCNKHAVYQMWDDETDIKYLIPVCRDHQYKGRKELENRWEAQ</sequence>
<evidence type="ECO:0000313" key="1">
    <source>
        <dbReference type="EMBL" id="ADE29215.1"/>
    </source>
</evidence>
<proteinExistence type="predicted"/>
<reference evidence="1" key="1">
    <citation type="journal article" date="2010" name="Environ. Microbiol.">
        <title>The metavirome of a hypersaline environment.</title>
        <authorList>
            <person name="Santos F."/>
            <person name="Yarza P."/>
            <person name="Parro V."/>
            <person name="Briones C."/>
            <person name="Anton J."/>
        </authorList>
    </citation>
    <scope>NUCLEOTIDE SEQUENCE</scope>
</reference>
<name>D5L2F6_9VIRU</name>
<accession>D5L2F6</accession>
<protein>
    <submittedName>
        <fullName evidence="1">Uncharacterized protein</fullName>
    </submittedName>
</protein>
<organism evidence="1">
    <name type="scientific">uncultured virus</name>
    <dbReference type="NCBI Taxonomy" id="340016"/>
    <lineage>
        <taxon>Viruses</taxon>
        <taxon>environmental samples</taxon>
    </lineage>
</organism>
<dbReference type="EMBL" id="GU735208">
    <property type="protein sequence ID" value="ADE29215.1"/>
    <property type="molecule type" value="Genomic_DNA"/>
</dbReference>